<dbReference type="PANTHER" id="PTHR22792">
    <property type="entry name" value="LUPUS LA PROTEIN-RELATED"/>
    <property type="match status" value="1"/>
</dbReference>
<keyword evidence="6" id="KW-1185">Reference proteome</keyword>
<feature type="region of interest" description="Disordered" evidence="3">
    <location>
        <begin position="104"/>
        <end position="279"/>
    </location>
</feature>
<dbReference type="PROSITE" id="PS50961">
    <property type="entry name" value="HTH_LA"/>
    <property type="match status" value="1"/>
</dbReference>
<dbReference type="EMBL" id="JARAOO010000010">
    <property type="protein sequence ID" value="KAJ7953165.1"/>
    <property type="molecule type" value="Genomic_DNA"/>
</dbReference>
<dbReference type="AlphaFoldDB" id="A0AAD7L7T1"/>
<feature type="compositionally biased region" description="Basic and acidic residues" evidence="3">
    <location>
        <begin position="231"/>
        <end position="251"/>
    </location>
</feature>
<dbReference type="GO" id="GO:0005737">
    <property type="term" value="C:cytoplasm"/>
    <property type="evidence" value="ECO:0007669"/>
    <property type="project" value="UniProtKB-ARBA"/>
</dbReference>
<proteinExistence type="predicted"/>
<keyword evidence="1 2" id="KW-0694">RNA-binding</keyword>
<evidence type="ECO:0000313" key="5">
    <source>
        <dbReference type="EMBL" id="KAJ7953165.1"/>
    </source>
</evidence>
<dbReference type="InterPro" id="IPR006630">
    <property type="entry name" value="La_HTH"/>
</dbReference>
<evidence type="ECO:0000256" key="2">
    <source>
        <dbReference type="PROSITE-ProRule" id="PRU00332"/>
    </source>
</evidence>
<feature type="compositionally biased region" description="Polar residues" evidence="3">
    <location>
        <begin position="201"/>
        <end position="211"/>
    </location>
</feature>
<reference evidence="5" key="1">
    <citation type="journal article" date="2023" name="Science">
        <title>Elucidation of the pathway for biosynthesis of saponin adjuvants from the soapbark tree.</title>
        <authorList>
            <person name="Reed J."/>
            <person name="Orme A."/>
            <person name="El-Demerdash A."/>
            <person name="Owen C."/>
            <person name="Martin L.B.B."/>
            <person name="Misra R.C."/>
            <person name="Kikuchi S."/>
            <person name="Rejzek M."/>
            <person name="Martin A.C."/>
            <person name="Harkess A."/>
            <person name="Leebens-Mack J."/>
            <person name="Louveau T."/>
            <person name="Stephenson M.J."/>
            <person name="Osbourn A."/>
        </authorList>
    </citation>
    <scope>NUCLEOTIDE SEQUENCE</scope>
    <source>
        <strain evidence="5">S10</strain>
    </source>
</reference>
<dbReference type="FunFam" id="1.10.10.10:FF:000131">
    <property type="entry name" value="la-related protein 1B isoform X2"/>
    <property type="match status" value="1"/>
</dbReference>
<feature type="domain" description="HTH La-type RNA-binding" evidence="4">
    <location>
        <begin position="334"/>
        <end position="423"/>
    </location>
</feature>
<protein>
    <submittedName>
        <fullName evidence="5">La-related protein 1C-like</fullName>
    </submittedName>
</protein>
<sequence>MANGGTANHSSPRYQPWNQIVRGEAEPVAAAPSSPLASSSSSSPVLESSTSILSSSVTTSSLPMEDSSSVGESSENGNAGKRPAWNKPSIVVVAEVGPVMGAVSWPALSESTRATTKSSPELSKGLADGSSVPVLQGAGITSSSPQRQDFANTNHVVPARQRSMRRNGSSASSNGGNPQQSTPSGPVAASTLHNSSKENTQRSGFVSQSHNVSDHPQQRNSFRNRNGGQHQRGDGSHHHSYGSRREQERGSQDWNVHRNYNGRDTHVRPQVPRFIRAPPPPNSIPYIPPGAVRSFGTPMGYPELAPVVYVAPALDQLRGVPIMTPLGHPAMYFPPPDPQLHIKIVNQIDYYFSNENLIRDTYLRQNMDEQGWVPIKLIAGFKKVMHLTDNIQLILDSVRSSSVVEVQGDKVRRRNDWRRWIMPASVQFPNATGSQSLVKSSSVKLAEQVQSISLDVTSNSSAGGLVDVQAEALQNKSAFGDTNSQVQLSGI</sequence>
<name>A0AAD7L7T1_QUISA</name>
<organism evidence="5 6">
    <name type="scientific">Quillaja saponaria</name>
    <name type="common">Soap bark tree</name>
    <dbReference type="NCBI Taxonomy" id="32244"/>
    <lineage>
        <taxon>Eukaryota</taxon>
        <taxon>Viridiplantae</taxon>
        <taxon>Streptophyta</taxon>
        <taxon>Embryophyta</taxon>
        <taxon>Tracheophyta</taxon>
        <taxon>Spermatophyta</taxon>
        <taxon>Magnoliopsida</taxon>
        <taxon>eudicotyledons</taxon>
        <taxon>Gunneridae</taxon>
        <taxon>Pentapetalae</taxon>
        <taxon>rosids</taxon>
        <taxon>fabids</taxon>
        <taxon>Fabales</taxon>
        <taxon>Quillajaceae</taxon>
        <taxon>Quillaja</taxon>
    </lineage>
</organism>
<comment type="caution">
    <text evidence="5">The sequence shown here is derived from an EMBL/GenBank/DDBJ whole genome shotgun (WGS) entry which is preliminary data.</text>
</comment>
<feature type="compositionally biased region" description="Polar residues" evidence="3">
    <location>
        <begin position="218"/>
        <end position="229"/>
    </location>
</feature>
<dbReference type="CDD" id="cd07323">
    <property type="entry name" value="LAM"/>
    <property type="match status" value="1"/>
</dbReference>
<feature type="compositionally biased region" description="Polar residues" evidence="3">
    <location>
        <begin position="109"/>
        <end position="121"/>
    </location>
</feature>
<feature type="region of interest" description="Disordered" evidence="3">
    <location>
        <begin position="1"/>
        <end position="88"/>
    </location>
</feature>
<dbReference type="GO" id="GO:0003723">
    <property type="term" value="F:RNA binding"/>
    <property type="evidence" value="ECO:0007669"/>
    <property type="project" value="UniProtKB-UniRule"/>
</dbReference>
<gene>
    <name evidence="5" type="ORF">O6P43_024903</name>
</gene>
<dbReference type="InterPro" id="IPR045180">
    <property type="entry name" value="La_dom_prot"/>
</dbReference>
<evidence type="ECO:0000259" key="4">
    <source>
        <dbReference type="PROSITE" id="PS50961"/>
    </source>
</evidence>
<dbReference type="InterPro" id="IPR036388">
    <property type="entry name" value="WH-like_DNA-bd_sf"/>
</dbReference>
<dbReference type="SMART" id="SM00715">
    <property type="entry name" value="LA"/>
    <property type="match status" value="1"/>
</dbReference>
<dbReference type="PANTHER" id="PTHR22792:SF132">
    <property type="entry name" value="LA-RELATED PROTEIN 1"/>
    <property type="match status" value="1"/>
</dbReference>
<feature type="compositionally biased region" description="Low complexity" evidence="3">
    <location>
        <begin position="166"/>
        <end position="177"/>
    </location>
</feature>
<dbReference type="Pfam" id="PF05383">
    <property type="entry name" value="La"/>
    <property type="match status" value="1"/>
</dbReference>
<dbReference type="Gene3D" id="1.10.10.10">
    <property type="entry name" value="Winged helix-like DNA-binding domain superfamily/Winged helix DNA-binding domain"/>
    <property type="match status" value="1"/>
</dbReference>
<evidence type="ECO:0000256" key="1">
    <source>
        <dbReference type="ARBA" id="ARBA00022884"/>
    </source>
</evidence>
<dbReference type="InterPro" id="IPR036390">
    <property type="entry name" value="WH_DNA-bd_sf"/>
</dbReference>
<dbReference type="Proteomes" id="UP001163823">
    <property type="component" value="Chromosome 10"/>
</dbReference>
<dbReference type="SUPFAM" id="SSF46785">
    <property type="entry name" value="Winged helix' DNA-binding domain"/>
    <property type="match status" value="1"/>
</dbReference>
<evidence type="ECO:0000313" key="6">
    <source>
        <dbReference type="Proteomes" id="UP001163823"/>
    </source>
</evidence>
<accession>A0AAD7L7T1</accession>
<feature type="compositionally biased region" description="Polar residues" evidence="3">
    <location>
        <begin position="1"/>
        <end position="18"/>
    </location>
</feature>
<evidence type="ECO:0000256" key="3">
    <source>
        <dbReference type="SAM" id="MobiDB-lite"/>
    </source>
</evidence>
<feature type="compositionally biased region" description="Polar residues" evidence="3">
    <location>
        <begin position="139"/>
        <end position="155"/>
    </location>
</feature>
<feature type="compositionally biased region" description="Low complexity" evidence="3">
    <location>
        <begin position="26"/>
        <end position="78"/>
    </location>
</feature>